<dbReference type="SUPFAM" id="SSF53187">
    <property type="entry name" value="Zn-dependent exopeptidases"/>
    <property type="match status" value="1"/>
</dbReference>
<protein>
    <submittedName>
        <fullName evidence="5">Dipeptidase</fullName>
    </submittedName>
</protein>
<dbReference type="Gene3D" id="3.40.630.10">
    <property type="entry name" value="Zn peptidases"/>
    <property type="match status" value="1"/>
</dbReference>
<dbReference type="PANTHER" id="PTHR43270">
    <property type="entry name" value="BETA-ALA-HIS DIPEPTIDASE"/>
    <property type="match status" value="1"/>
</dbReference>
<dbReference type="InterPro" id="IPR011650">
    <property type="entry name" value="Peptidase_M20_dimer"/>
</dbReference>
<dbReference type="GO" id="GO:0008233">
    <property type="term" value="F:peptidase activity"/>
    <property type="evidence" value="ECO:0007669"/>
    <property type="project" value="UniProtKB-KW"/>
</dbReference>
<dbReference type="Gene3D" id="3.30.70.360">
    <property type="match status" value="1"/>
</dbReference>
<evidence type="ECO:0000256" key="2">
    <source>
        <dbReference type="ARBA" id="ARBA00022723"/>
    </source>
</evidence>
<dbReference type="OrthoDB" id="9761532at2"/>
<keyword evidence="6" id="KW-1185">Reference proteome</keyword>
<evidence type="ECO:0000256" key="1">
    <source>
        <dbReference type="ARBA" id="ARBA00022670"/>
    </source>
</evidence>
<keyword evidence="3" id="KW-0378">Hydrolase</keyword>
<gene>
    <name evidence="5" type="ORF">EG850_09295</name>
</gene>
<dbReference type="Pfam" id="PF01546">
    <property type="entry name" value="Peptidase_M20"/>
    <property type="match status" value="1"/>
</dbReference>
<accession>A0A3P3W020</accession>
<evidence type="ECO:0000256" key="3">
    <source>
        <dbReference type="ARBA" id="ARBA00022801"/>
    </source>
</evidence>
<evidence type="ECO:0000313" key="6">
    <source>
        <dbReference type="Proteomes" id="UP000274391"/>
    </source>
</evidence>
<dbReference type="EMBL" id="RQVS01000010">
    <property type="protein sequence ID" value="RRJ86283.1"/>
    <property type="molecule type" value="Genomic_DNA"/>
</dbReference>
<name>A0A3P3W020_9MICO</name>
<dbReference type="InterPro" id="IPR051458">
    <property type="entry name" value="Cyt/Met_Dipeptidase"/>
</dbReference>
<dbReference type="Proteomes" id="UP000274391">
    <property type="component" value="Unassembled WGS sequence"/>
</dbReference>
<reference evidence="5 6" key="1">
    <citation type="submission" date="2018-11" db="EMBL/GenBank/DDBJ databases">
        <title>YIM 102482-1 draft genome.</title>
        <authorList>
            <person name="Li G."/>
            <person name="Jiang Y."/>
        </authorList>
    </citation>
    <scope>NUCLEOTIDE SEQUENCE [LARGE SCALE GENOMIC DNA]</scope>
    <source>
        <strain evidence="5 6">YIM 102482-1</strain>
    </source>
</reference>
<dbReference type="Pfam" id="PF07687">
    <property type="entry name" value="M20_dimer"/>
    <property type="match status" value="1"/>
</dbReference>
<feature type="domain" description="Peptidase M20 dimerisation" evidence="4">
    <location>
        <begin position="214"/>
        <end position="360"/>
    </location>
</feature>
<dbReference type="AlphaFoldDB" id="A0A3P3W020"/>
<dbReference type="InterPro" id="IPR002933">
    <property type="entry name" value="Peptidase_M20"/>
</dbReference>
<keyword evidence="2" id="KW-0479">Metal-binding</keyword>
<organism evidence="5 6">
    <name type="scientific">Gulosibacter macacae</name>
    <dbReference type="NCBI Taxonomy" id="2488791"/>
    <lineage>
        <taxon>Bacteria</taxon>
        <taxon>Bacillati</taxon>
        <taxon>Actinomycetota</taxon>
        <taxon>Actinomycetes</taxon>
        <taxon>Micrococcales</taxon>
        <taxon>Microbacteriaceae</taxon>
        <taxon>Gulosibacter</taxon>
    </lineage>
</organism>
<dbReference type="GO" id="GO:0046872">
    <property type="term" value="F:metal ion binding"/>
    <property type="evidence" value="ECO:0007669"/>
    <property type="project" value="UniProtKB-KW"/>
</dbReference>
<dbReference type="GO" id="GO:0006508">
    <property type="term" value="P:proteolysis"/>
    <property type="evidence" value="ECO:0007669"/>
    <property type="project" value="UniProtKB-KW"/>
</dbReference>
<sequence>MSDLYDDTLAPELRDRVDLGMPSTVDRLARLVRIPSVSWDAFDRAHVRRSAEAVREYVAGTGLFDDVSVHEYETERGIYGQPGVIAKRPAEGGAPTVLLYAHHDVQPEGDEAKWDTPPYEPTVIGERLYGRGASDDKAGIMVHLAALEALRDVVEANNLALPIGISLFIEGEEENGSNSFGTFLTEHRDALAADYIVVADSDNASTTTPTLTVALRGMCAFNLTVRTLEGAWHSGMLGGAVPDAMLGMVRLLNSLWDEDGAIAVAGLETHDAPVPAMSEAELAEQAGVVGGQLIGRGEVRARTWYQPSITITGIDAPTVATASNTLLPEVKVRVSGRVAPGQSAQDFFDHLSAHLQAHAPFGADVIIDDVDLGEAFLVDVAGEGVTRMTDAMTEGWGVAPELAGIGGSIPFISQLVDQFPDAQILVTGVEDPDTRAHSPNESQHLGVLRRAIAAEALFLGKLVAEHQPTRD</sequence>
<keyword evidence="1" id="KW-0645">Protease</keyword>
<comment type="caution">
    <text evidence="5">The sequence shown here is derived from an EMBL/GenBank/DDBJ whole genome shotgun (WGS) entry which is preliminary data.</text>
</comment>
<proteinExistence type="predicted"/>
<dbReference type="PANTHER" id="PTHR43270:SF12">
    <property type="entry name" value="SUCCINYL-DIAMINOPIMELATE DESUCCINYLASE"/>
    <property type="match status" value="1"/>
</dbReference>
<dbReference type="NCBIfam" id="NF005914">
    <property type="entry name" value="PRK07907.1"/>
    <property type="match status" value="1"/>
</dbReference>
<dbReference type="RefSeq" id="WP_124972793.1">
    <property type="nucleotide sequence ID" value="NZ_RQVS01000010.1"/>
</dbReference>
<evidence type="ECO:0000259" key="4">
    <source>
        <dbReference type="Pfam" id="PF07687"/>
    </source>
</evidence>
<evidence type="ECO:0000313" key="5">
    <source>
        <dbReference type="EMBL" id="RRJ86283.1"/>
    </source>
</evidence>